<gene>
    <name evidence="2" type="ORF">GCM10010326_68520</name>
</gene>
<comment type="caution">
    <text evidence="2">The sequence shown here is derived from an EMBL/GenBank/DDBJ whole genome shotgun (WGS) entry which is preliminary data.</text>
</comment>
<dbReference type="SUPFAM" id="SSF51604">
    <property type="entry name" value="Enolase C-terminal domain-like"/>
    <property type="match status" value="1"/>
</dbReference>
<dbReference type="GeneID" id="96294723"/>
<dbReference type="Proteomes" id="UP000600946">
    <property type="component" value="Unassembled WGS sequence"/>
</dbReference>
<dbReference type="Pfam" id="PF13378">
    <property type="entry name" value="MR_MLE_C"/>
    <property type="match status" value="1"/>
</dbReference>
<dbReference type="RefSeq" id="WP_190029135.1">
    <property type="nucleotide sequence ID" value="NZ_BMUU01000017.1"/>
</dbReference>
<dbReference type="EMBL" id="BMUU01000017">
    <property type="protein sequence ID" value="GGY64123.1"/>
    <property type="molecule type" value="Genomic_DNA"/>
</dbReference>
<proteinExistence type="predicted"/>
<name>A0ABQ3ATJ4_9ACTN</name>
<evidence type="ECO:0000313" key="3">
    <source>
        <dbReference type="Proteomes" id="UP000600946"/>
    </source>
</evidence>
<dbReference type="InterPro" id="IPR029065">
    <property type="entry name" value="Enolase_C-like"/>
</dbReference>
<evidence type="ECO:0000259" key="1">
    <source>
        <dbReference type="SMART" id="SM00922"/>
    </source>
</evidence>
<dbReference type="SMART" id="SM00922">
    <property type="entry name" value="MR_MLE"/>
    <property type="match status" value="1"/>
</dbReference>
<dbReference type="InterPro" id="IPR036849">
    <property type="entry name" value="Enolase-like_C_sf"/>
</dbReference>
<dbReference type="Gene3D" id="3.20.20.120">
    <property type="entry name" value="Enolase-like C-terminal domain"/>
    <property type="match status" value="1"/>
</dbReference>
<reference evidence="3" key="1">
    <citation type="journal article" date="2019" name="Int. J. Syst. Evol. Microbiol.">
        <title>The Global Catalogue of Microorganisms (GCM) 10K type strain sequencing project: providing services to taxonomists for standard genome sequencing and annotation.</title>
        <authorList>
            <consortium name="The Broad Institute Genomics Platform"/>
            <consortium name="The Broad Institute Genome Sequencing Center for Infectious Disease"/>
            <person name="Wu L."/>
            <person name="Ma J."/>
        </authorList>
    </citation>
    <scope>NUCLEOTIDE SEQUENCE [LARGE SCALE GENOMIC DNA]</scope>
    <source>
        <strain evidence="3">JCM 4594</strain>
    </source>
</reference>
<dbReference type="PANTHER" id="PTHR48080:SF2">
    <property type="entry name" value="D-GALACTONATE DEHYDRATASE"/>
    <property type="match status" value="1"/>
</dbReference>
<organism evidence="2 3">
    <name type="scientific">Streptomyces xanthochromogenes</name>
    <dbReference type="NCBI Taxonomy" id="67384"/>
    <lineage>
        <taxon>Bacteria</taxon>
        <taxon>Bacillati</taxon>
        <taxon>Actinomycetota</taxon>
        <taxon>Actinomycetes</taxon>
        <taxon>Kitasatosporales</taxon>
        <taxon>Streptomycetaceae</taxon>
        <taxon>Streptomyces</taxon>
    </lineage>
</organism>
<evidence type="ECO:0000313" key="2">
    <source>
        <dbReference type="EMBL" id="GGY64123.1"/>
    </source>
</evidence>
<sequence length="345" mass="36299">MTTAPADTSGRMLPRPIRVPVTERTTWLLVQHGYGWGELSDIPEAEASRLLAMAASGAALPDTFAGRTVTGGLRTAEADAAARDAGLPLADWLAERTARPVLRRTVPLYANINRALPRRTPQAAADTARQAIAAGHSTVKVAPFDGLPGPDRIARGLDIARAVRDAIGPQRTLLLDAHHLLTVDQLLLRAAELTELRLGWLEDTARLDDVEGLRRVRAAIDAPLAGGEFAATPAQVLPALRSGALDVLMPDVKHAGGPLRVLRLAALAADHGVAVSPHNPSGPVATAASAHVSALLPPDGPPLEIMFGEVPWRGTTVTPPEPLTGAAYTLRPEPGIGITPRTTER</sequence>
<keyword evidence="3" id="KW-1185">Reference proteome</keyword>
<feature type="domain" description="Mandelate racemase/muconate lactonizing enzyme C-terminal" evidence="1">
    <location>
        <begin position="121"/>
        <end position="223"/>
    </location>
</feature>
<accession>A0ABQ3ATJ4</accession>
<protein>
    <recommendedName>
        <fullName evidence="1">Mandelate racemase/muconate lactonizing enzyme C-terminal domain-containing protein</fullName>
    </recommendedName>
</protein>
<dbReference type="InterPro" id="IPR034593">
    <property type="entry name" value="DgoD-like"/>
</dbReference>
<dbReference type="InterPro" id="IPR013342">
    <property type="entry name" value="Mandelate_racemase_C"/>
</dbReference>
<dbReference type="PANTHER" id="PTHR48080">
    <property type="entry name" value="D-GALACTONATE DEHYDRATASE-RELATED"/>
    <property type="match status" value="1"/>
</dbReference>